<keyword evidence="13" id="KW-1185">Reference proteome</keyword>
<keyword evidence="1 8" id="KW-0813">Transport</keyword>
<evidence type="ECO:0000259" key="11">
    <source>
        <dbReference type="Pfam" id="PF24836"/>
    </source>
</evidence>
<dbReference type="InterPro" id="IPR056147">
    <property type="entry name" value="NQRA_N"/>
</dbReference>
<evidence type="ECO:0000256" key="5">
    <source>
        <dbReference type="ARBA" id="ARBA00023065"/>
    </source>
</evidence>
<organism evidence="12 13">
    <name type="scientific">Ruegeria marisrubri</name>
    <dbReference type="NCBI Taxonomy" id="1685379"/>
    <lineage>
        <taxon>Bacteria</taxon>
        <taxon>Pseudomonadati</taxon>
        <taxon>Pseudomonadota</taxon>
        <taxon>Alphaproteobacteria</taxon>
        <taxon>Rhodobacterales</taxon>
        <taxon>Roseobacteraceae</taxon>
        <taxon>Ruegeria</taxon>
    </lineage>
</organism>
<evidence type="ECO:0000256" key="7">
    <source>
        <dbReference type="ARBA" id="ARBA00023201"/>
    </source>
</evidence>
<keyword evidence="2 8" id="KW-1278">Translocase</keyword>
<evidence type="ECO:0000256" key="3">
    <source>
        <dbReference type="ARBA" id="ARBA00023027"/>
    </source>
</evidence>
<dbReference type="Pfam" id="PF24836">
    <property type="entry name" value="NQRA_2nd"/>
    <property type="match status" value="1"/>
</dbReference>
<comment type="catalytic activity">
    <reaction evidence="8">
        <text>a ubiquinone + n Na(+)(in) + NADH + H(+) = a ubiquinol + n Na(+)(out) + NAD(+)</text>
        <dbReference type="Rhea" id="RHEA:47748"/>
        <dbReference type="Rhea" id="RHEA-COMP:9565"/>
        <dbReference type="Rhea" id="RHEA-COMP:9566"/>
        <dbReference type="ChEBI" id="CHEBI:15378"/>
        <dbReference type="ChEBI" id="CHEBI:16389"/>
        <dbReference type="ChEBI" id="CHEBI:17976"/>
        <dbReference type="ChEBI" id="CHEBI:29101"/>
        <dbReference type="ChEBI" id="CHEBI:57540"/>
        <dbReference type="ChEBI" id="CHEBI:57945"/>
        <dbReference type="EC" id="7.2.1.1"/>
    </reaction>
</comment>
<evidence type="ECO:0000256" key="1">
    <source>
        <dbReference type="ARBA" id="ARBA00022448"/>
    </source>
</evidence>
<accession>A0A0X3TFY6</accession>
<dbReference type="HAMAP" id="MF_00425">
    <property type="entry name" value="NqrA"/>
    <property type="match status" value="1"/>
</dbReference>
<evidence type="ECO:0000256" key="8">
    <source>
        <dbReference type="HAMAP-Rule" id="MF_00425"/>
    </source>
</evidence>
<dbReference type="NCBIfam" id="TIGR01936">
    <property type="entry name" value="nqrA"/>
    <property type="match status" value="1"/>
</dbReference>
<dbReference type="PANTHER" id="PTHR37839">
    <property type="entry name" value="NA(+)-TRANSLOCATING NADH-QUINONE REDUCTASE SUBUNIT A"/>
    <property type="match status" value="1"/>
</dbReference>
<dbReference type="OrthoDB" id="9774536at2"/>
<keyword evidence="7 8" id="KW-0739">Sodium transport</keyword>
<dbReference type="PANTHER" id="PTHR37839:SF1">
    <property type="entry name" value="NA(+)-TRANSLOCATING NADH-QUINONE REDUCTASE SUBUNIT A"/>
    <property type="match status" value="1"/>
</dbReference>
<dbReference type="Pfam" id="PF05896">
    <property type="entry name" value="NQRA_N"/>
    <property type="match status" value="1"/>
</dbReference>
<comment type="function">
    <text evidence="8">NQR complex catalyzes the reduction of ubiquinone-1 to ubiquinol by two successive reactions, coupled with the transport of Na(+) ions from the cytoplasm to the periplasm. NqrA to NqrE are probably involved in the second step, the conversion of ubisemiquinone to ubiquinol.</text>
</comment>
<dbReference type="STRING" id="1685379.AVO45_15850"/>
<comment type="similarity">
    <text evidence="8">Belongs to the NqrA family.</text>
</comment>
<dbReference type="InterPro" id="IPR056148">
    <property type="entry name" value="NQRA_2nd"/>
</dbReference>
<proteinExistence type="inferred from homology"/>
<evidence type="ECO:0000259" key="9">
    <source>
        <dbReference type="Pfam" id="PF05896"/>
    </source>
</evidence>
<dbReference type="AlphaFoldDB" id="A0A0X3TFY6"/>
<evidence type="ECO:0000313" key="12">
    <source>
        <dbReference type="EMBL" id="KUJ73206.1"/>
    </source>
</evidence>
<dbReference type="GO" id="GO:0006814">
    <property type="term" value="P:sodium ion transport"/>
    <property type="evidence" value="ECO:0007669"/>
    <property type="project" value="UniProtKB-UniRule"/>
</dbReference>
<gene>
    <name evidence="8" type="primary">nqrA</name>
    <name evidence="12" type="ORF">AVO45_15850</name>
</gene>
<keyword evidence="4 8" id="KW-0915">Sodium</keyword>
<sequence length="447" mass="47654">MQTFKFKKGLDLPVEGAPEQKIHPGPEFSSVAVLGSDFIGLKPRMLVQVGDEVKRGTPLFCHKDAPDAMMVAPMTGKVVAINRGARRVLQSVVIEVSDANDAGLDFSGVGDADTAEGVTAKLCAAGLWTAFRTRPYSKMPQPGDKPEAIFVTAMDSEPLAADAATIITEAGDAFATGLGAVSRLTDGKTYLCQKSGDSIPGGDLPGVEAVAFSGPHPSGLAGTHIHFLHPVKADSQVWTIGYQDVIAIGRLIQTGHLDPNVVIALSGPAARQPRLIRTVMGASTEDLTRDEIAIDGPVRVISGSILSGRHAHGPFAYLGRFARQIALIREDRDQIPMGWIRPMPSKYAVQPVLGSAFSRKLFALTSNLNGGRRAMVPTGTFEELMPQDYLPTQLLRALLVMDTDTAQALGALELDEEDLGLVGFACPAKYEYGLALRDCLTKIEKEG</sequence>
<keyword evidence="6 8" id="KW-0830">Ubiquinone</keyword>
<dbReference type="InterPro" id="IPR022615">
    <property type="entry name" value="NqrA_C_domain"/>
</dbReference>
<evidence type="ECO:0000256" key="6">
    <source>
        <dbReference type="ARBA" id="ARBA00023075"/>
    </source>
</evidence>
<dbReference type="RefSeq" id="WP_068350151.1">
    <property type="nucleotide sequence ID" value="NZ_LQBQ01000039.1"/>
</dbReference>
<name>A0A0X3TFY6_9RHOB</name>
<evidence type="ECO:0000313" key="13">
    <source>
        <dbReference type="Proteomes" id="UP000053791"/>
    </source>
</evidence>
<feature type="domain" description="Na(+)-translocating NADH-quinone reductase subunit A C-terminal" evidence="10">
    <location>
        <begin position="262"/>
        <end position="312"/>
    </location>
</feature>
<comment type="subunit">
    <text evidence="8">Composed of six subunits; NqrA, NqrB, NqrC, NqrD, NqrE and NqrF.</text>
</comment>
<dbReference type="EMBL" id="LQBQ01000039">
    <property type="protein sequence ID" value="KUJ73206.1"/>
    <property type="molecule type" value="Genomic_DNA"/>
</dbReference>
<dbReference type="EC" id="7.2.1.1" evidence="8"/>
<keyword evidence="5 8" id="KW-0406">Ion transport</keyword>
<dbReference type="NCBIfam" id="NF003759">
    <property type="entry name" value="PRK05352.1-2"/>
    <property type="match status" value="1"/>
</dbReference>
<evidence type="ECO:0000256" key="2">
    <source>
        <dbReference type="ARBA" id="ARBA00022967"/>
    </source>
</evidence>
<dbReference type="GO" id="GO:0016655">
    <property type="term" value="F:oxidoreductase activity, acting on NAD(P)H, quinone or similar compound as acceptor"/>
    <property type="evidence" value="ECO:0007669"/>
    <property type="project" value="UniProtKB-UniRule"/>
</dbReference>
<protein>
    <recommendedName>
        <fullName evidence="8">Na(+)-translocating NADH-quinone reductase subunit A</fullName>
        <shortName evidence="8">Na(+)-NQR subunit A</shortName>
        <shortName evidence="8">Na(+)-translocating NQR subunit A</shortName>
        <ecNumber evidence="8">7.2.1.1</ecNumber>
    </recommendedName>
    <alternativeName>
        <fullName evidence="8">NQR complex subunit A</fullName>
    </alternativeName>
    <alternativeName>
        <fullName evidence="8">NQR-1 subunit A</fullName>
    </alternativeName>
</protein>
<evidence type="ECO:0000259" key="10">
    <source>
        <dbReference type="Pfam" id="PF11973"/>
    </source>
</evidence>
<feature type="domain" description="NqrA second alpha/beta" evidence="11">
    <location>
        <begin position="115"/>
        <end position="257"/>
    </location>
</feature>
<evidence type="ECO:0000256" key="4">
    <source>
        <dbReference type="ARBA" id="ARBA00023053"/>
    </source>
</evidence>
<keyword evidence="3 8" id="KW-0520">NAD</keyword>
<feature type="domain" description="NqrA N-terminal barrel-sandwich hybrid" evidence="9">
    <location>
        <begin position="5"/>
        <end position="96"/>
    </location>
</feature>
<dbReference type="Proteomes" id="UP000053791">
    <property type="component" value="Unassembled WGS sequence"/>
</dbReference>
<comment type="caution">
    <text evidence="12">The sequence shown here is derived from an EMBL/GenBank/DDBJ whole genome shotgun (WGS) entry which is preliminary data.</text>
</comment>
<dbReference type="Pfam" id="PF11973">
    <property type="entry name" value="NQRA_SLBB"/>
    <property type="match status" value="1"/>
</dbReference>
<dbReference type="InterPro" id="IPR008703">
    <property type="entry name" value="NqrA"/>
</dbReference>
<reference evidence="12 13" key="1">
    <citation type="submission" date="2015-12" db="EMBL/GenBank/DDBJ databases">
        <authorList>
            <person name="Shamseldin A."/>
            <person name="Moawad H."/>
            <person name="Abd El-Rahim W.M."/>
            <person name="Sadowsky M.J."/>
        </authorList>
    </citation>
    <scope>NUCLEOTIDE SEQUENCE [LARGE SCALE GENOMIC DNA]</scope>
    <source>
        <strain evidence="12 13">ZGT118</strain>
    </source>
</reference>